<proteinExistence type="inferred from homology"/>
<dbReference type="Proteomes" id="UP001642520">
    <property type="component" value="Unassembled WGS sequence"/>
</dbReference>
<name>A0ABP1N0Z7_XYLVO</name>
<evidence type="ECO:0000256" key="1">
    <source>
        <dbReference type="ARBA" id="ARBA00004273"/>
    </source>
</evidence>
<keyword evidence="6" id="KW-1133">Transmembrane helix</keyword>
<evidence type="ECO:0000256" key="2">
    <source>
        <dbReference type="ARBA" id="ARBA00009331"/>
    </source>
</evidence>
<organism evidence="7 8">
    <name type="scientific">Xylocopa violacea</name>
    <name type="common">Violet carpenter bee</name>
    <name type="synonym">Apis violacea</name>
    <dbReference type="NCBI Taxonomy" id="135666"/>
    <lineage>
        <taxon>Eukaryota</taxon>
        <taxon>Metazoa</taxon>
        <taxon>Ecdysozoa</taxon>
        <taxon>Arthropoda</taxon>
        <taxon>Hexapoda</taxon>
        <taxon>Insecta</taxon>
        <taxon>Pterygota</taxon>
        <taxon>Neoptera</taxon>
        <taxon>Endopterygota</taxon>
        <taxon>Hymenoptera</taxon>
        <taxon>Apocrita</taxon>
        <taxon>Aculeata</taxon>
        <taxon>Apoidea</taxon>
        <taxon>Anthophila</taxon>
        <taxon>Apidae</taxon>
        <taxon>Xylocopa</taxon>
        <taxon>Xylocopa</taxon>
    </lineage>
</organism>
<evidence type="ECO:0000256" key="3">
    <source>
        <dbReference type="ARBA" id="ARBA00022792"/>
    </source>
</evidence>
<dbReference type="SUPFAM" id="SSF81419">
    <property type="entry name" value="Mitochondrial cytochrome c oxidase subunit VIIa"/>
    <property type="match status" value="1"/>
</dbReference>
<dbReference type="EMBL" id="CAXAJV020001281">
    <property type="protein sequence ID" value="CAL7934645.1"/>
    <property type="molecule type" value="Genomic_DNA"/>
</dbReference>
<evidence type="ECO:0000313" key="8">
    <source>
        <dbReference type="Proteomes" id="UP001642520"/>
    </source>
</evidence>
<keyword evidence="4" id="KW-0496">Mitochondrion</keyword>
<evidence type="ECO:0000256" key="4">
    <source>
        <dbReference type="ARBA" id="ARBA00023128"/>
    </source>
</evidence>
<comment type="caution">
    <text evidence="7">The sequence shown here is derived from an EMBL/GenBank/DDBJ whole genome shotgun (WGS) entry which is preliminary data.</text>
</comment>
<keyword evidence="8" id="KW-1185">Reference proteome</keyword>
<keyword evidence="3" id="KW-0999">Mitochondrion inner membrane</keyword>
<evidence type="ECO:0000313" key="7">
    <source>
        <dbReference type="EMBL" id="CAL7934645.1"/>
    </source>
</evidence>
<evidence type="ECO:0000256" key="5">
    <source>
        <dbReference type="ARBA" id="ARBA00023136"/>
    </source>
</evidence>
<comment type="subcellular location">
    <subcellularLocation>
        <location evidence="1">Mitochondrion inner membrane</location>
    </subcellularLocation>
</comment>
<gene>
    <name evidence="7" type="ORF">XYLVIOL_LOCUS1135</name>
</gene>
<feature type="transmembrane region" description="Helical" evidence="6">
    <location>
        <begin position="88"/>
        <end position="109"/>
    </location>
</feature>
<keyword evidence="6" id="KW-0812">Transmembrane</keyword>
<sequence>MSFHKFNAFAGCLKPSSQLEALLPLSPHPLEKVELPKMVYDSIETKPITMSKKQCYSTLSPKFIKLQKESQMDLTKPTYLLRGTPDKMLYRLSVGLLLISTAFNAYYLLQVHRKYR</sequence>
<keyword evidence="5 6" id="KW-0472">Membrane</keyword>
<dbReference type="Gene3D" id="4.10.91.10">
    <property type="entry name" value="Cytochrome c oxidase, subunit VIIa"/>
    <property type="match status" value="1"/>
</dbReference>
<reference evidence="7 8" key="1">
    <citation type="submission" date="2024-08" db="EMBL/GenBank/DDBJ databases">
        <authorList>
            <person name="Will J Nash"/>
            <person name="Angela Man"/>
            <person name="Seanna McTaggart"/>
            <person name="Kendall Baker"/>
            <person name="Tom Barker"/>
            <person name="Leah Catchpole"/>
            <person name="Alex Durrant"/>
            <person name="Karim Gharbi"/>
            <person name="Naomi Irish"/>
            <person name="Gemy Kaithakottil"/>
            <person name="Debby Ku"/>
            <person name="Aaliyah Providence"/>
            <person name="Felix Shaw"/>
            <person name="David Swarbreck"/>
            <person name="Chris Watkins"/>
            <person name="Ann M. McCartney"/>
            <person name="Giulio Formenti"/>
            <person name="Alice Mouton"/>
            <person name="Noel Vella"/>
            <person name="Bjorn M von Reumont"/>
            <person name="Adriana Vella"/>
            <person name="Wilfried Haerty"/>
        </authorList>
    </citation>
    <scope>NUCLEOTIDE SEQUENCE [LARGE SCALE GENOMIC DNA]</scope>
</reference>
<dbReference type="InterPro" id="IPR036539">
    <property type="entry name" value="Cyt_c_oxidase_su7a_sf"/>
</dbReference>
<comment type="similarity">
    <text evidence="2">Belongs to the cytochrome c oxidase VIIa family.</text>
</comment>
<accession>A0ABP1N0Z7</accession>
<protein>
    <submittedName>
        <fullName evidence="7">Uncharacterized protein</fullName>
    </submittedName>
</protein>
<evidence type="ECO:0000256" key="6">
    <source>
        <dbReference type="SAM" id="Phobius"/>
    </source>
</evidence>